<protein>
    <submittedName>
        <fullName evidence="2">Uncharacterized protein</fullName>
    </submittedName>
</protein>
<evidence type="ECO:0000313" key="2">
    <source>
        <dbReference type="EMBL" id="KAL3083749.1"/>
    </source>
</evidence>
<keyword evidence="3" id="KW-1185">Reference proteome</keyword>
<feature type="compositionally biased region" description="Basic and acidic residues" evidence="1">
    <location>
        <begin position="305"/>
        <end position="316"/>
    </location>
</feature>
<dbReference type="EMBL" id="JBICBT010001093">
    <property type="protein sequence ID" value="KAL3083749.1"/>
    <property type="molecule type" value="Genomic_DNA"/>
</dbReference>
<feature type="compositionally biased region" description="Basic and acidic residues" evidence="1">
    <location>
        <begin position="18"/>
        <end position="27"/>
    </location>
</feature>
<feature type="region of interest" description="Disordered" evidence="1">
    <location>
        <begin position="143"/>
        <end position="249"/>
    </location>
</feature>
<name>A0ABD2IUW7_9BILA</name>
<feature type="compositionally biased region" description="Basic and acidic residues" evidence="1">
    <location>
        <begin position="347"/>
        <end position="363"/>
    </location>
</feature>
<feature type="compositionally biased region" description="Basic and acidic residues" evidence="1">
    <location>
        <begin position="1"/>
        <end position="11"/>
    </location>
</feature>
<gene>
    <name evidence="2" type="ORF">niasHT_036742</name>
</gene>
<comment type="caution">
    <text evidence="2">The sequence shown here is derived from an EMBL/GenBank/DDBJ whole genome shotgun (WGS) entry which is preliminary data.</text>
</comment>
<dbReference type="Proteomes" id="UP001620626">
    <property type="component" value="Unassembled WGS sequence"/>
</dbReference>
<dbReference type="AlphaFoldDB" id="A0ABD2IUW7"/>
<reference evidence="2 3" key="1">
    <citation type="submission" date="2024-10" db="EMBL/GenBank/DDBJ databases">
        <authorList>
            <person name="Kim D."/>
        </authorList>
    </citation>
    <scope>NUCLEOTIDE SEQUENCE [LARGE SCALE GENOMIC DNA]</scope>
    <source>
        <strain evidence="2">BH-2024</strain>
    </source>
</reference>
<organism evidence="2 3">
    <name type="scientific">Heterodera trifolii</name>
    <dbReference type="NCBI Taxonomy" id="157864"/>
    <lineage>
        <taxon>Eukaryota</taxon>
        <taxon>Metazoa</taxon>
        <taxon>Ecdysozoa</taxon>
        <taxon>Nematoda</taxon>
        <taxon>Chromadorea</taxon>
        <taxon>Rhabditida</taxon>
        <taxon>Tylenchina</taxon>
        <taxon>Tylenchomorpha</taxon>
        <taxon>Tylenchoidea</taxon>
        <taxon>Heteroderidae</taxon>
        <taxon>Heteroderinae</taxon>
        <taxon>Heterodera</taxon>
    </lineage>
</organism>
<sequence length="363" mass="39636">MNGRQERERGVLGKSSHKGTDGERKTGFEVVHPSARLPFGVDLLKSEAIESTGGKVRDGAKQAKAFEGNVAAGERDNCCQGNTNINTPRGVKRCGDPFGRDFFRGSDALDKKETPSHKLHNKMNGRCEGWTAAAHLHKLSAFPMQMNGQQREKQNVKEGQREKGKGQWEQRETTNTSPGGGRRLAPAGTNGPAKRGRGRREGKRERKRGDGAGKTVPAPRWGDATTNRQRTHKTTTIHPSLPPSDEGHLSRHQILIHSAESEFARGERGMNVFVFCSVLFVAAKTSTYFSPTTHLFKKRIWRAKDGRETQKKERTINGEAKAGSNAGGGFLQSSLEGAQLHPSAAEDGGREKKGERGGDIGAR</sequence>
<evidence type="ECO:0000256" key="1">
    <source>
        <dbReference type="SAM" id="MobiDB-lite"/>
    </source>
</evidence>
<feature type="compositionally biased region" description="Basic and acidic residues" evidence="1">
    <location>
        <begin position="150"/>
        <end position="172"/>
    </location>
</feature>
<feature type="region of interest" description="Disordered" evidence="1">
    <location>
        <begin position="1"/>
        <end position="31"/>
    </location>
</feature>
<evidence type="ECO:0000313" key="3">
    <source>
        <dbReference type="Proteomes" id="UP001620626"/>
    </source>
</evidence>
<accession>A0ABD2IUW7</accession>
<feature type="region of interest" description="Disordered" evidence="1">
    <location>
        <begin position="305"/>
        <end position="363"/>
    </location>
</feature>
<proteinExistence type="predicted"/>
<feature type="compositionally biased region" description="Basic and acidic residues" evidence="1">
    <location>
        <begin position="202"/>
        <end position="211"/>
    </location>
</feature>